<reference evidence="4 5" key="1">
    <citation type="submission" date="2018-04" db="EMBL/GenBank/DDBJ databases">
        <authorList>
            <person name="Zhang X."/>
            <person name="Yuan J."/>
            <person name="Li F."/>
            <person name="Xiang J."/>
        </authorList>
    </citation>
    <scope>NUCLEOTIDE SEQUENCE [LARGE SCALE GENOMIC DNA]</scope>
    <source>
        <tissue evidence="4">Muscle</tissue>
    </source>
</reference>
<dbReference type="PANTHER" id="PTHR33236:SF5">
    <property type="entry name" value="CUB DOMAIN-CONTAINING PROTEIN"/>
    <property type="match status" value="1"/>
</dbReference>
<feature type="domain" description="CUB" evidence="3">
    <location>
        <begin position="163"/>
        <end position="279"/>
    </location>
</feature>
<reference evidence="4 5" key="2">
    <citation type="submission" date="2019-01" db="EMBL/GenBank/DDBJ databases">
        <title>The decoding of complex shrimp genome reveals the adaptation for benthos swimmer, frequently molting mechanism and breeding impact on genome.</title>
        <authorList>
            <person name="Sun Y."/>
            <person name="Gao Y."/>
            <person name="Yu Y."/>
        </authorList>
    </citation>
    <scope>NUCLEOTIDE SEQUENCE [LARGE SCALE GENOMIC DNA]</scope>
    <source>
        <tissue evidence="4">Muscle</tissue>
    </source>
</reference>
<comment type="caution">
    <text evidence="2">Lacks conserved residue(s) required for the propagation of feature annotation.</text>
</comment>
<dbReference type="Pfam" id="PF26080">
    <property type="entry name" value="CUB_animal"/>
    <property type="match status" value="1"/>
</dbReference>
<dbReference type="OrthoDB" id="6352347at2759"/>
<organism evidence="4 5">
    <name type="scientific">Penaeus vannamei</name>
    <name type="common">Whiteleg shrimp</name>
    <name type="synonym">Litopenaeus vannamei</name>
    <dbReference type="NCBI Taxonomy" id="6689"/>
    <lineage>
        <taxon>Eukaryota</taxon>
        <taxon>Metazoa</taxon>
        <taxon>Ecdysozoa</taxon>
        <taxon>Arthropoda</taxon>
        <taxon>Crustacea</taxon>
        <taxon>Multicrustacea</taxon>
        <taxon>Malacostraca</taxon>
        <taxon>Eumalacostraca</taxon>
        <taxon>Eucarida</taxon>
        <taxon>Decapoda</taxon>
        <taxon>Dendrobranchiata</taxon>
        <taxon>Penaeoidea</taxon>
        <taxon>Penaeidae</taxon>
        <taxon>Penaeus</taxon>
    </lineage>
</organism>
<proteinExistence type="predicted"/>
<dbReference type="InterPro" id="IPR000859">
    <property type="entry name" value="CUB_dom"/>
</dbReference>
<dbReference type="PROSITE" id="PS01180">
    <property type="entry name" value="CUB"/>
    <property type="match status" value="1"/>
</dbReference>
<keyword evidence="5" id="KW-1185">Reference proteome</keyword>
<dbReference type="Pfam" id="PF00431">
    <property type="entry name" value="CUB"/>
    <property type="match status" value="1"/>
</dbReference>
<accession>A0A423TQT2</accession>
<evidence type="ECO:0000256" key="1">
    <source>
        <dbReference type="ARBA" id="ARBA00023157"/>
    </source>
</evidence>
<dbReference type="PANTHER" id="PTHR33236">
    <property type="entry name" value="INTRAFLAGELLAR TRANSPORT PROTEIN 122 FAMILY PROTEIN-RELATED"/>
    <property type="match status" value="1"/>
</dbReference>
<dbReference type="AlphaFoldDB" id="A0A423TQT2"/>
<dbReference type="InterPro" id="IPR058698">
    <property type="entry name" value="CUB_metazoa"/>
</dbReference>
<gene>
    <name evidence="4" type="ORF">C7M84_002446</name>
</gene>
<dbReference type="EMBL" id="QCYY01001327">
    <property type="protein sequence ID" value="ROT78819.1"/>
    <property type="molecule type" value="Genomic_DNA"/>
</dbReference>
<dbReference type="Proteomes" id="UP000283509">
    <property type="component" value="Unassembled WGS sequence"/>
</dbReference>
<dbReference type="SUPFAM" id="SSF49854">
    <property type="entry name" value="Spermadhesin, CUB domain"/>
    <property type="match status" value="1"/>
</dbReference>
<dbReference type="InterPro" id="IPR035914">
    <property type="entry name" value="Sperma_CUB_dom_sf"/>
</dbReference>
<evidence type="ECO:0000259" key="3">
    <source>
        <dbReference type="PROSITE" id="PS01180"/>
    </source>
</evidence>
<evidence type="ECO:0000313" key="4">
    <source>
        <dbReference type="EMBL" id="ROT78819.1"/>
    </source>
</evidence>
<protein>
    <recommendedName>
        <fullName evidence="3">CUB domain-containing protein</fullName>
    </recommendedName>
</protein>
<keyword evidence="1 2" id="KW-1015">Disulfide bond</keyword>
<evidence type="ECO:0000256" key="2">
    <source>
        <dbReference type="PROSITE-ProRule" id="PRU00059"/>
    </source>
</evidence>
<dbReference type="STRING" id="6689.A0A423TQT2"/>
<dbReference type="Gene3D" id="2.60.120.290">
    <property type="entry name" value="Spermadhesin, CUB domain"/>
    <property type="match status" value="1"/>
</dbReference>
<sequence>MGPGFLVATRALARLGPQSSHLLFDSGGVCSNILVFRVCPRTVWQAGALALASVPADGAHGSCGESFDMPKNPSVHPLKTTVNFTYKPSLRNHGGRDYTPTLEQRGDRFLSLFTVVRFANSECVVNGNSGTCYTASECRREGGTEIGSCARGFGVCCYKEITCGGSSSTNCTYLVSPNYPGTYNEAQTCIMSITRKPETCQLRLDFVEFESVAPDGFGVCNEDQFTVAGERKFTYLCGSAPASWHFYLDVNGKANPTEMSFLTSSVSSNRKFKIKVSMIECQKKVPCGCGQYFTGNSGSFESFNFGGSYLAGVDYGICFRKEKNKCTTTLTTRGPSFIACPIDLYRLPVGQTAGTSAFAPLNVQAMYCQLNAAPNPLFTSLVAVQSPLTTVSNGPLTIWHATAIDALPNFHSNSNCPTCAGFSQDFLHNDC</sequence>
<name>A0A423TQT2_PENVA</name>
<feature type="disulfide bond" evidence="2">
    <location>
        <begin position="220"/>
        <end position="237"/>
    </location>
</feature>
<evidence type="ECO:0000313" key="5">
    <source>
        <dbReference type="Proteomes" id="UP000283509"/>
    </source>
</evidence>
<comment type="caution">
    <text evidence="4">The sequence shown here is derived from an EMBL/GenBank/DDBJ whole genome shotgun (WGS) entry which is preliminary data.</text>
</comment>